<dbReference type="Proteomes" id="UP000007350">
    <property type="component" value="Unassembled WGS sequence"/>
</dbReference>
<feature type="compositionally biased region" description="Basic and acidic residues" evidence="2">
    <location>
        <begin position="654"/>
        <end position="665"/>
    </location>
</feature>
<feature type="compositionally biased region" description="Polar residues" evidence="2">
    <location>
        <begin position="1278"/>
        <end position="1292"/>
    </location>
</feature>
<feature type="coiled-coil region" evidence="1">
    <location>
        <begin position="1294"/>
        <end position="1321"/>
    </location>
</feature>
<feature type="region of interest" description="Disordered" evidence="2">
    <location>
        <begin position="654"/>
        <end position="673"/>
    </location>
</feature>
<dbReference type="OrthoDB" id="273474at2759"/>
<protein>
    <submittedName>
        <fullName evidence="3">Helicase, putative</fullName>
    </submittedName>
</protein>
<dbReference type="GO" id="GO:0004386">
    <property type="term" value="F:helicase activity"/>
    <property type="evidence" value="ECO:0007669"/>
    <property type="project" value="UniProtKB-KW"/>
</dbReference>
<feature type="compositionally biased region" description="Acidic residues" evidence="2">
    <location>
        <begin position="1050"/>
        <end position="1065"/>
    </location>
</feature>
<sequence>MEVHKRVEETLLALLYAEDTENGTWTSRRRDLATAFEASLIEITGVPENASRLETLACVRRSVNSFIADPTPTPLETFFLHVVTILHCYTVVASANVGSSQLPVGVKRAAVAIASAFFSQRLRAACMETNNNEDVVNSDTGEDDDSMKSTGGEAGGQDDLLQELHELWFCFLCIFLQQLSAKGGDFTVWRQFFRTCAAQHKTSDIKKESSRGAEDYMSGEDGSREEERIGISAWGAVSEETFNATVARTRFRRTAILCKSFCPHLVAQAPGTTYQLLHTLHAFMSDWMRFKKEKSNDGEVNEEEAIVGRYSEQMGQILGEGQVHAFLLSTAIGAVLSSTYILSTRGARGGETARWHSTRPDTAWQTETQWRQTHFPPIGRLLERLHIRSLLGVHLFAFCMQLCIGLSPTHHTEGRQKLAIYLYLTEVCSLHVALAIYHFAPLQFPQGMLEETATVFPGEGIASLTAAVDDYVQKAHSELIFSAVDAGTTRRRHRHNAHAVNNGQSNEEEELIPVNGELTGPRFAKMVFPVSCPTWGQYLAETKPTGATTTMASSSSTSAQTTNALSAMTTSSRTSVGATGAFVKQTTFAQSVTPCRFVLDLCEIGLPGLMAETITQMRTEMGMNVCLVPSVALPGVGSIPRKVLQRVQAFLSNKEEEKEKDEKNNNKNNNNKSTLGRYTFSATLRALETYFPLLSTIYAYVASQAFLCCLVEIITRECDKLLHFVHEEQEGEYTTMNKHAEDTNYGVACRNALGLAERYLIHVVMPCMRVLAPSPILYGRVQALFLLMKEKGPGVKFGVNPAEFLHMNAWLHWLLRPTSVCDRAPHDVLRSKELEALFAQSLKRMTQSNVAHYRNLLQPVIYANPLLVAKKLFQQAVGYGNNFLQIHTQLLKGAPAAVLTLVAHEGLSLMRQYAEEERIGTADANRVGLIATFLSVLWRDNPHSFDGGVLLRAAEYALRREARASIVFGLELLRSILHEMLDLTLEHEEQYSVAQLKALLAPSSTQWFAKGAAESFRRGRWNTSLTPAILAAATSMLRLALQEEGHFPVENEEPEEDEEEGEEEERDMHRATKTATPQQRHDDEGKGTPTVKFTLGQCLLLHLCRLHSRIYTVQADLAGTMQLVLLTCARDYNVINDLLLCMVTIIPQGPPEEEIFMVAMPHVALRITARFAVKEAQRNASIGKRVLSVDALFNVTPSEIMSCVDRPVSVTAIDTVIPFSILQKLSYYTAAHFVFDESVYTAATNEVNQFHNHATALVKRSTHHHTGIHNNTHESDHVNNNSSAGGSPTTDPTIRWLQEQLRQIRLEKEAHQELYQKCEAARTALLEELRCSGVLAEPVVFATSYLLPRALLSLEDTLFVYHFMKWLLNVTKTNGNDKDGCGDYERVVDIVLSLITATMTFFVGFTDGECKRVGFLLALLRAALHETTVDMPPFPSVNDAVATSTTTSGGAADVPLPPVTLTTEALMALLEPKPRTFISIFASHAAGTTDVANGVKEQEEANSPDEKDAIQAAQAALPAFPIQLEAYLCRALVHLLLHQREIPFLHRNALLVLERLTKNTPAFPSTLCATEWLIKAITPHAVRSSSCYASATAVLKVLKGNRHRMEETLGLLASRLVLQTGPPSKNGVEKQIEAWQKLWKEREAYVRFLLLDDIAAAERRGETEVVVPANIGGMGFQVEKSVEDEAADIEEVEAGAPDDDDDNVDDDYANGIHVDIGEEQDARELQEEAEDDDVAGDHSELSSSSLSECCDNEESDVCSEQQDEETVEEEILATDIPFNDELSLHDHAAMSHGEGMVETSGENDRKRSRDEERDASESPPRTVSRLETHLKDGEENV</sequence>
<keyword evidence="3" id="KW-0547">Nucleotide-binding</keyword>
<feature type="compositionally biased region" description="Basic and acidic residues" evidence="2">
    <location>
        <begin position="1802"/>
        <end position="1816"/>
    </location>
</feature>
<organism evidence="3 4">
    <name type="scientific">Trypanosoma cruzi marinkellei</name>
    <dbReference type="NCBI Taxonomy" id="85056"/>
    <lineage>
        <taxon>Eukaryota</taxon>
        <taxon>Discoba</taxon>
        <taxon>Euglenozoa</taxon>
        <taxon>Kinetoplastea</taxon>
        <taxon>Metakinetoplastina</taxon>
        <taxon>Trypanosomatida</taxon>
        <taxon>Trypanosomatidae</taxon>
        <taxon>Trypanosoma</taxon>
        <taxon>Schizotrypanum</taxon>
    </lineage>
</organism>
<comment type="caution">
    <text evidence="3">The sequence shown here is derived from an EMBL/GenBank/DDBJ whole genome shotgun (WGS) entry which is preliminary data.</text>
</comment>
<keyword evidence="4" id="KW-1185">Reference proteome</keyword>
<reference evidence="3 4" key="1">
    <citation type="journal article" date="2012" name="BMC Genomics">
        <title>Comparative genomic analysis of human infective Trypanosoma cruzi lineages with the bat-restricted subspecies T. cruzi marinkellei.</title>
        <authorList>
            <person name="Franzen O."/>
            <person name="Talavera-Lopez C."/>
            <person name="Ochaya S."/>
            <person name="Butler C.E."/>
            <person name="Messenger L.A."/>
            <person name="Lewis M.D."/>
            <person name="Llewellyn M.S."/>
            <person name="Marinkelle C.J."/>
            <person name="Tyler K.M."/>
            <person name="Miles M.A."/>
            <person name="Andersson B."/>
        </authorList>
    </citation>
    <scope>NUCLEOTIDE SEQUENCE [LARGE SCALE GENOMIC DNA]</scope>
    <source>
        <strain evidence="3 4">B7</strain>
    </source>
</reference>
<feature type="region of interest" description="Disordered" evidence="2">
    <location>
        <begin position="1261"/>
        <end position="1292"/>
    </location>
</feature>
<gene>
    <name evidence="3" type="ORF">MOQ_006030</name>
</gene>
<evidence type="ECO:0000313" key="4">
    <source>
        <dbReference type="Proteomes" id="UP000007350"/>
    </source>
</evidence>
<evidence type="ECO:0000256" key="2">
    <source>
        <dbReference type="SAM" id="MobiDB-lite"/>
    </source>
</evidence>
<evidence type="ECO:0000313" key="3">
    <source>
        <dbReference type="EMBL" id="EKF30163.1"/>
    </source>
</evidence>
<evidence type="ECO:0000256" key="1">
    <source>
        <dbReference type="SAM" id="Coils"/>
    </source>
</evidence>
<feature type="region of interest" description="Disordered" evidence="2">
    <location>
        <begin position="1045"/>
        <end position="1088"/>
    </location>
</feature>
<feature type="compositionally biased region" description="Acidic residues" evidence="2">
    <location>
        <begin position="1750"/>
        <end position="1772"/>
    </location>
</feature>
<dbReference type="EMBL" id="AHKC01012390">
    <property type="protein sequence ID" value="EKF30163.1"/>
    <property type="molecule type" value="Genomic_DNA"/>
</dbReference>
<keyword evidence="3" id="KW-0347">Helicase</keyword>
<name>K2M5M0_TRYCR</name>
<feature type="region of interest" description="Disordered" evidence="2">
    <location>
        <begin position="1723"/>
        <end position="1837"/>
    </location>
</feature>
<accession>K2M5M0</accession>
<proteinExistence type="predicted"/>
<feature type="compositionally biased region" description="Basic and acidic residues" evidence="2">
    <location>
        <begin position="1824"/>
        <end position="1837"/>
    </location>
</feature>
<keyword evidence="3" id="KW-0378">Hydrolase</keyword>
<feature type="region of interest" description="Disordered" evidence="2">
    <location>
        <begin position="133"/>
        <end position="155"/>
    </location>
</feature>
<keyword evidence="1" id="KW-0175">Coiled coil</keyword>
<keyword evidence="3" id="KW-0067">ATP-binding</keyword>